<feature type="region of interest" description="Disordered" evidence="2">
    <location>
        <begin position="1"/>
        <end position="20"/>
    </location>
</feature>
<dbReference type="Proteomes" id="UP000031737">
    <property type="component" value="Unassembled WGS sequence"/>
</dbReference>
<feature type="coiled-coil region" evidence="1">
    <location>
        <begin position="227"/>
        <end position="461"/>
    </location>
</feature>
<gene>
    <name evidence="3" type="ORF">TRSC58_03083</name>
</gene>
<organism evidence="3 4">
    <name type="scientific">Trypanosoma rangeli SC58</name>
    <dbReference type="NCBI Taxonomy" id="429131"/>
    <lineage>
        <taxon>Eukaryota</taxon>
        <taxon>Discoba</taxon>
        <taxon>Euglenozoa</taxon>
        <taxon>Kinetoplastea</taxon>
        <taxon>Metakinetoplastina</taxon>
        <taxon>Trypanosomatida</taxon>
        <taxon>Trypanosomatidae</taxon>
        <taxon>Trypanosoma</taxon>
        <taxon>Herpetosoma</taxon>
    </lineage>
</organism>
<keyword evidence="1" id="KW-0175">Coiled coil</keyword>
<protein>
    <submittedName>
        <fullName evidence="3">Uncharacterized protein</fullName>
    </submittedName>
</protein>
<dbReference type="VEuPathDB" id="TriTrypDB:TRSC58_03083"/>
<evidence type="ECO:0000313" key="3">
    <source>
        <dbReference type="EMBL" id="ESL09200.1"/>
    </source>
</evidence>
<name>A0A061J4F6_TRYRA</name>
<proteinExistence type="predicted"/>
<evidence type="ECO:0000256" key="2">
    <source>
        <dbReference type="SAM" id="MobiDB-lite"/>
    </source>
</evidence>
<evidence type="ECO:0000313" key="4">
    <source>
        <dbReference type="Proteomes" id="UP000031737"/>
    </source>
</evidence>
<reference evidence="3 4" key="1">
    <citation type="submission" date="2013-07" db="EMBL/GenBank/DDBJ databases">
        <authorList>
            <person name="Stoco P.H."/>
            <person name="Wagner G."/>
            <person name="Gerber A."/>
            <person name="Zaha A."/>
            <person name="Thompson C."/>
            <person name="Bartholomeu D.C."/>
            <person name="Luckemeyer D.D."/>
            <person name="Bahia D."/>
            <person name="Loreto E."/>
            <person name="Prestes E.B."/>
            <person name="Lima F.M."/>
            <person name="Rodrigues-Luiz G."/>
            <person name="Vallejo G.A."/>
            <person name="Filho J.F."/>
            <person name="Monteiro K.M."/>
            <person name="Tyler K.M."/>
            <person name="de Almeida L.G."/>
            <person name="Ortiz M.F."/>
            <person name="Siervo M.A."/>
            <person name="de Moraes M.H."/>
            <person name="Cunha O.L."/>
            <person name="Mendonca-Neto R."/>
            <person name="Silva R."/>
            <person name="Teixeira S.M."/>
            <person name="Murta S.M."/>
            <person name="Sincero T.C."/>
            <person name="Mendes T.A."/>
            <person name="Urmenyi T.P."/>
            <person name="Silva V.G."/>
            <person name="da Rocha W.D."/>
            <person name="Andersson B."/>
            <person name="Romanha A.J."/>
            <person name="Steindel M."/>
            <person name="de Vasconcelos A.T."/>
            <person name="Grisard E.C."/>
        </authorList>
    </citation>
    <scope>NUCLEOTIDE SEQUENCE [LARGE SCALE GENOMIC DNA]</scope>
    <source>
        <strain evidence="3 4">SC58</strain>
    </source>
</reference>
<accession>A0A061J4F6</accession>
<feature type="coiled-coil region" evidence="1">
    <location>
        <begin position="122"/>
        <end position="149"/>
    </location>
</feature>
<dbReference type="OrthoDB" id="271872at2759"/>
<comment type="caution">
    <text evidence="3">The sequence shown here is derived from an EMBL/GenBank/DDBJ whole genome shotgun (WGS) entry which is preliminary data.</text>
</comment>
<feature type="coiled-coil region" evidence="1">
    <location>
        <begin position="578"/>
        <end position="612"/>
    </location>
</feature>
<evidence type="ECO:0000256" key="1">
    <source>
        <dbReference type="SAM" id="Coils"/>
    </source>
</evidence>
<dbReference type="AlphaFoldDB" id="A0A061J4F6"/>
<dbReference type="EMBL" id="AUPL01003083">
    <property type="protein sequence ID" value="ESL09200.1"/>
    <property type="molecule type" value="Genomic_DNA"/>
</dbReference>
<feature type="coiled-coil region" evidence="1">
    <location>
        <begin position="24"/>
        <end position="96"/>
    </location>
</feature>
<feature type="compositionally biased region" description="Basic and acidic residues" evidence="2">
    <location>
        <begin position="1"/>
        <end position="11"/>
    </location>
</feature>
<keyword evidence="4" id="KW-1185">Reference proteome</keyword>
<sequence length="926" mass="108146">MDSPAKGDNRQGLKASQKHIEFQLQREKAYTRELEERLKTQQAQIAKLDQDKAELRRELVTLTDDEKKKTKLEERCHVLQKELAEKQAALVAEQKRITSSECEKEQIRRDAHASIAKWCEAEKQWISENEALQKELDDFKEQFLRLQHEFEELASSRADVLKQLQCEREHSSRLESAAAATEKKIASLHSRIESLQNDIYTRDETVFKLDEAGSKWQEICHSKDDEIRSLELQNAKQSDTIERLQSTISTLNQRIEAIKLLGIEEKGHTEKISCDLNECKKENKLLQLELETVRRDLEHASQNASKQQEMILDLRTKLAASTDQLKEKNTEIRKQELTISQLTADIKKEERERSDNGYLVTSLENQLQTLRNGFEEAQSMIKSLHEEKALIEVELHQTKVSHEAKDEAVVLMKSELEDRIEGFIADIKNLESEVTARQQMINNITKQLGDANLKNEELHERVLQDSDLLAQFRTATEELQREKKNNCFEQLFQEEAIFRSKLCEQYLGDTCDILFYHARGTETLLRQYFNEASRLDSVTRELDTEKAVAMRQLDVMKRSLQEEIQKRKACEVKQTHEIETRNVELVALQNQIKEYEENLTSLRSGVEEQRNRCNEFQTANRLLSDKLVATENRLQEMSVSTERHVHLSECATRWLQDVVGSLVFSFEHYAKWILEKVDIVEAEVYRVHVQENKRVLEALEYSKKIQRETEERCTHLHLQLRNAEFRLGDQEKAATKKNESLISEIRLIEKQRDTADKLKEEVLQKLDSVSNHLLAEKNTKDERIRGILVELDIEKHNTQLIETKLQKLRKNFDYEVGRKIEYKKALEEVKARREEAERYRATEKDWAMKAINCANEEVNYWVKSFEKLKSMLDELSSRSGAQVSAVDQATINSFEEAKNRLVLRDQDVNVASSEEGRRRGKRARIE</sequence>